<name>A0A8H6YM37_9AGAR</name>
<sequence length="308" mass="34490">MSEDDSIYAPAMRLQLVKYFCAASLTLQGYDWLTCLEREVETVWGSPWKGAKILYLLSRYLPLVNLSSALYYYVVFEPTVSTCERVDALAGWLTAIGIVVSEGMLIMRTYAIFNSSKKILIFLLVLLAILVGIAFPTAELFIRSLRYGQPPVGAINGCFPVSGSAIIFVSFVAILLFETTIVALTIYSAFRHLRRDSSPMIKVLYRDSLFFFLCIFFITLGNVLVPALASSQYADLLNRLQVAVHSIVSTRIIFHLREQSHVHIDTWEMSRATAVSVSMNFGSNDTSSLQVEHRESHEFELGQIGIAV</sequence>
<accession>A0A8H6YM37</accession>
<evidence type="ECO:0000259" key="2">
    <source>
        <dbReference type="Pfam" id="PF20151"/>
    </source>
</evidence>
<keyword evidence="1" id="KW-0472">Membrane</keyword>
<dbReference type="Pfam" id="PF20151">
    <property type="entry name" value="DUF6533"/>
    <property type="match status" value="1"/>
</dbReference>
<feature type="transmembrane region" description="Helical" evidence="1">
    <location>
        <begin position="53"/>
        <end position="74"/>
    </location>
</feature>
<keyword evidence="1" id="KW-0812">Transmembrane</keyword>
<dbReference type="OrthoDB" id="2958007at2759"/>
<evidence type="ECO:0000313" key="4">
    <source>
        <dbReference type="Proteomes" id="UP000623467"/>
    </source>
</evidence>
<feature type="transmembrane region" description="Helical" evidence="1">
    <location>
        <begin position="208"/>
        <end position="229"/>
    </location>
</feature>
<feature type="transmembrane region" description="Helical" evidence="1">
    <location>
        <begin position="162"/>
        <end position="187"/>
    </location>
</feature>
<dbReference type="InterPro" id="IPR045340">
    <property type="entry name" value="DUF6533"/>
</dbReference>
<feature type="transmembrane region" description="Helical" evidence="1">
    <location>
        <begin position="89"/>
        <end position="107"/>
    </location>
</feature>
<feature type="transmembrane region" description="Helical" evidence="1">
    <location>
        <begin position="119"/>
        <end position="142"/>
    </location>
</feature>
<evidence type="ECO:0000256" key="1">
    <source>
        <dbReference type="SAM" id="Phobius"/>
    </source>
</evidence>
<dbReference type="EMBL" id="JACAZH010000008">
    <property type="protein sequence ID" value="KAF7361547.1"/>
    <property type="molecule type" value="Genomic_DNA"/>
</dbReference>
<protein>
    <recommendedName>
        <fullName evidence="2">DUF6533 domain-containing protein</fullName>
    </recommendedName>
</protein>
<feature type="domain" description="DUF6533" evidence="2">
    <location>
        <begin position="19"/>
        <end position="64"/>
    </location>
</feature>
<evidence type="ECO:0000313" key="3">
    <source>
        <dbReference type="EMBL" id="KAF7361547.1"/>
    </source>
</evidence>
<organism evidence="3 4">
    <name type="scientific">Mycena sanguinolenta</name>
    <dbReference type="NCBI Taxonomy" id="230812"/>
    <lineage>
        <taxon>Eukaryota</taxon>
        <taxon>Fungi</taxon>
        <taxon>Dikarya</taxon>
        <taxon>Basidiomycota</taxon>
        <taxon>Agaricomycotina</taxon>
        <taxon>Agaricomycetes</taxon>
        <taxon>Agaricomycetidae</taxon>
        <taxon>Agaricales</taxon>
        <taxon>Marasmiineae</taxon>
        <taxon>Mycenaceae</taxon>
        <taxon>Mycena</taxon>
    </lineage>
</organism>
<keyword evidence="4" id="KW-1185">Reference proteome</keyword>
<proteinExistence type="predicted"/>
<dbReference type="AlphaFoldDB" id="A0A8H6YM37"/>
<gene>
    <name evidence="3" type="ORF">MSAN_01188300</name>
</gene>
<comment type="caution">
    <text evidence="3">The sequence shown here is derived from an EMBL/GenBank/DDBJ whole genome shotgun (WGS) entry which is preliminary data.</text>
</comment>
<dbReference type="Proteomes" id="UP000623467">
    <property type="component" value="Unassembled WGS sequence"/>
</dbReference>
<reference evidence="3" key="1">
    <citation type="submission" date="2020-05" db="EMBL/GenBank/DDBJ databases">
        <title>Mycena genomes resolve the evolution of fungal bioluminescence.</title>
        <authorList>
            <person name="Tsai I.J."/>
        </authorList>
    </citation>
    <scope>NUCLEOTIDE SEQUENCE</scope>
    <source>
        <strain evidence="3">160909Yilan</strain>
    </source>
</reference>
<keyword evidence="1" id="KW-1133">Transmembrane helix</keyword>